<dbReference type="Pfam" id="PF05641">
    <property type="entry name" value="Agenet"/>
    <property type="match status" value="1"/>
</dbReference>
<dbReference type="ExpressionAtlas" id="A0A1D6KPB6">
    <property type="expression patterns" value="baseline and differential"/>
</dbReference>
<dbReference type="InterPro" id="IPR008395">
    <property type="entry name" value="Agenet-like_dom"/>
</dbReference>
<dbReference type="InterPro" id="IPR014002">
    <property type="entry name" value="Agenet_dom_plant"/>
</dbReference>
<accession>A0A1D6KPB6</accession>
<dbReference type="SMR" id="A0A1D6KPB6"/>
<dbReference type="SMART" id="SM00439">
    <property type="entry name" value="BAH"/>
    <property type="match status" value="1"/>
</dbReference>
<dbReference type="STRING" id="4577.A0A1D6KPB6"/>
<protein>
    <submittedName>
        <fullName evidence="2">Agenet domain-containing protein / bromo-adjacent homology (BAH) domain-containing protein</fullName>
    </submittedName>
</protein>
<organism evidence="2">
    <name type="scientific">Zea mays</name>
    <name type="common">Maize</name>
    <dbReference type="NCBI Taxonomy" id="4577"/>
    <lineage>
        <taxon>Eukaryota</taxon>
        <taxon>Viridiplantae</taxon>
        <taxon>Streptophyta</taxon>
        <taxon>Embryophyta</taxon>
        <taxon>Tracheophyta</taxon>
        <taxon>Spermatophyta</taxon>
        <taxon>Magnoliopsida</taxon>
        <taxon>Liliopsida</taxon>
        <taxon>Poales</taxon>
        <taxon>Poaceae</taxon>
        <taxon>PACMAD clade</taxon>
        <taxon>Panicoideae</taxon>
        <taxon>Andropogonodae</taxon>
        <taxon>Andropogoneae</taxon>
        <taxon>Tripsacinae</taxon>
        <taxon>Zea</taxon>
    </lineage>
</organism>
<dbReference type="InterPro" id="IPR001025">
    <property type="entry name" value="BAH_dom"/>
</dbReference>
<dbReference type="PANTHER" id="PTHR31917">
    <property type="entry name" value="AGENET DOMAIN-CONTAINING PROTEIN-RELATED"/>
    <property type="match status" value="1"/>
</dbReference>
<dbReference type="FunCoup" id="A0A1D6KPB6">
    <property type="interactions" value="2560"/>
</dbReference>
<feature type="compositionally biased region" description="Low complexity" evidence="1">
    <location>
        <begin position="745"/>
        <end position="764"/>
    </location>
</feature>
<dbReference type="AlphaFoldDB" id="A0A1D6KPB6"/>
<evidence type="ECO:0000256" key="1">
    <source>
        <dbReference type="SAM" id="MobiDB-lite"/>
    </source>
</evidence>
<dbReference type="PROSITE" id="PS51038">
    <property type="entry name" value="BAH"/>
    <property type="match status" value="1"/>
</dbReference>
<dbReference type="Pfam" id="PF01426">
    <property type="entry name" value="BAH"/>
    <property type="match status" value="1"/>
</dbReference>
<feature type="region of interest" description="Disordered" evidence="1">
    <location>
        <begin position="729"/>
        <end position="787"/>
    </location>
</feature>
<dbReference type="InParanoid" id="A0A1D6KPB6"/>
<sequence>MDEVATAALAAARGRWTQWEEVVVSNDRGSRLVHYYLRGNGEAKELAVVGRERSPRHMSYAVQGRFLRALAAAAGAVAVASSPSRSPLAAAVADGGAPRRWRSRREVVEWLSSLVSGKFSVPGLCLLDLVVDFDDFERGLARLVLFLARFGVTFCVEIALVLGPIEGGSCSGSLLFVFGAFYAVEHEYGEYRCVSVEAAAGFLWANCVTLAFGNRDKRSSSMNVCSIRCCFDLPLLWPSLMALWSRFTSYSYGSSMANRCNGDSYDDSVINCSQVTVSKDVSSREASNDFTWLGASWKCQRSLKHYKSFCRRGITISVHSFVYIMGEEMKRLIAYVEDLYEDTNSCNMVKVQWFGKADEVGVLLPMDFDDREIFFSLGRQDLNVVCIDGLAAVLSAQHYEKFKSDTRYSLWQPYFCYRQIDNGEAKPFDVTQLQGYWSQEVLRTMFNATSCLKVRFKVPKSGPNSDGGLKRKRDAFNNDANRQKFICSGAFTSRFYGENIEHLCPGCHVEVLSQDSGIRGCWFRCLILNRHKDKIKVRYLELQDADETGNLEEWVLLTRIAKPDQLGVRFLGRPMVRPQHVEESKASCFDVGAIVDAWWHGGWWEGIVLCQGGRGRLQVYFPGEKRITEFGEDELRYSLEWVGNKWNPLKGRKDIAHKLTSTADRGSEYLIGKQDHLNFDVLLKPEPQLEGLQYDKRGIEKSSVTTISRDQKRVLADLTNDLKLDSLRWRPRKRSRRSGSRKQSDTSSGSSSGDMDLSSPGPSGFCQLNLVPDDETCKSSGEQPFMGVPVQVPNLVMSR</sequence>
<feature type="compositionally biased region" description="Basic residues" evidence="1">
    <location>
        <begin position="729"/>
        <end position="740"/>
    </location>
</feature>
<dbReference type="PANTHER" id="PTHR31917:SF58">
    <property type="entry name" value="AGENET AND BROMO-ADJACENT HOMOLOGY (BAH) DOMAIN-CONTAINING PROTEIN"/>
    <property type="match status" value="1"/>
</dbReference>
<name>A0A1D6KPB6_MAIZE</name>
<dbReference type="EMBL" id="CM007647">
    <property type="protein sequence ID" value="ONM04650.1"/>
    <property type="molecule type" value="Genomic_DNA"/>
</dbReference>
<reference evidence="2" key="1">
    <citation type="submission" date="2015-12" db="EMBL/GenBank/DDBJ databases">
        <title>Update maize B73 reference genome by single molecule sequencing technologies.</title>
        <authorList>
            <consortium name="Maize Genome Sequencing Project"/>
            <person name="Ware D."/>
        </authorList>
    </citation>
    <scope>NUCLEOTIDE SEQUENCE [LARGE SCALE GENOMIC DNA]</scope>
    <source>
        <tissue evidence="2">Seedling</tissue>
    </source>
</reference>
<proteinExistence type="predicted"/>
<dbReference type="Gene3D" id="2.30.30.490">
    <property type="match status" value="1"/>
</dbReference>
<dbReference type="CDD" id="cd20405">
    <property type="entry name" value="Tudor_Agenet_AtDUF_rpt1_3"/>
    <property type="match status" value="1"/>
</dbReference>
<gene>
    <name evidence="2" type="ORF">ZEAMMB73_Zm00001d032226</name>
</gene>
<dbReference type="InterPro" id="IPR043151">
    <property type="entry name" value="BAH_sf"/>
</dbReference>
<dbReference type="SMART" id="SM00743">
    <property type="entry name" value="Agenet"/>
    <property type="match status" value="2"/>
</dbReference>
<evidence type="ECO:0000313" key="2">
    <source>
        <dbReference type="EMBL" id="ONM04650.1"/>
    </source>
</evidence>
<dbReference type="GO" id="GO:0003682">
    <property type="term" value="F:chromatin binding"/>
    <property type="evidence" value="ECO:0007669"/>
    <property type="project" value="InterPro"/>
</dbReference>